<keyword evidence="13" id="KW-1185">Reference proteome</keyword>
<dbReference type="GO" id="GO:0016324">
    <property type="term" value="C:apical plasma membrane"/>
    <property type="evidence" value="ECO:0007669"/>
    <property type="project" value="TreeGrafter"/>
</dbReference>
<comment type="caution">
    <text evidence="12">The sequence shown here is derived from an EMBL/GenBank/DDBJ whole genome shotgun (WGS) entry which is preliminary data.</text>
</comment>
<evidence type="ECO:0000313" key="13">
    <source>
        <dbReference type="Proteomes" id="UP001160148"/>
    </source>
</evidence>
<evidence type="ECO:0000256" key="2">
    <source>
        <dbReference type="ARBA" id="ARBA00021200"/>
    </source>
</evidence>
<dbReference type="Pfam" id="PF14828">
    <property type="entry name" value="Amnionless"/>
    <property type="match status" value="1"/>
</dbReference>
<evidence type="ECO:0000256" key="8">
    <source>
        <dbReference type="ARBA" id="ARBA00022989"/>
    </source>
</evidence>
<keyword evidence="3" id="KW-0813">Transport</keyword>
<evidence type="ECO:0000313" key="12">
    <source>
        <dbReference type="EMBL" id="CAI6366550.1"/>
    </source>
</evidence>
<dbReference type="InterPro" id="IPR026112">
    <property type="entry name" value="AMN"/>
</dbReference>
<sequence length="473" mass="51841">MMSSTAIVVVAAALLMSFSGGAVDGLVKQWTPNVDFEAPRNWDAGHVPSPVDVAVFQKDTLVPVVVPAAGVDVCEVVLPFNGQLILEPNARVVISASSEAMGGCTGQDVTFKQNAPMEWVDPENWSMENFNIATPHVERIPCVHDTVVFNPGHSFSVIVPDVPIDIGSMKFGNQTFGQTELNEFLLSDVGDQELKSFSPDNDVSITLTSTSCEVHTGCECGTQQLFDQVCKVASKRCDSKLGCLSPVKPIGHCCWTCGAYFLINYNPNNFTIEQFSKEFQKDMPKLKPTFEKHQLSYYISKLLNGKVQVVMASSTKYVDEINEIAKTIHSLLITYQGVTDVKIFNSGLAYDADGMTYGQIALTTCIVIFCSMLAIMLYYNNDWKSLLSGSGSSAGAVFVKFKNDTNEAVELIDEDVRLQRKTSFDNPTYGAVESMNKSQAFRKMHSYSDPSVLTTPSDAMDVELQETASEQKS</sequence>
<keyword evidence="9 10" id="KW-0472">Membrane</keyword>
<gene>
    <name evidence="12" type="ORF">MEUPH1_LOCUS21125</name>
</gene>
<dbReference type="PANTHER" id="PTHR14995">
    <property type="entry name" value="AMNIONLESS"/>
    <property type="match status" value="1"/>
</dbReference>
<dbReference type="AlphaFoldDB" id="A0AAV0XDW7"/>
<keyword evidence="4" id="KW-1003">Cell membrane</keyword>
<dbReference type="PANTHER" id="PTHR14995:SF2">
    <property type="entry name" value="PROTEIN AMNIONLESS"/>
    <property type="match status" value="1"/>
</dbReference>
<reference evidence="12 13" key="1">
    <citation type="submission" date="2023-01" db="EMBL/GenBank/DDBJ databases">
        <authorList>
            <person name="Whitehead M."/>
        </authorList>
    </citation>
    <scope>NUCLEOTIDE SEQUENCE [LARGE SCALE GENOMIC DNA]</scope>
</reference>
<evidence type="ECO:0000256" key="11">
    <source>
        <dbReference type="SAM" id="SignalP"/>
    </source>
</evidence>
<feature type="signal peptide" evidence="11">
    <location>
        <begin position="1"/>
        <end position="21"/>
    </location>
</feature>
<dbReference type="GO" id="GO:0030139">
    <property type="term" value="C:endocytic vesicle"/>
    <property type="evidence" value="ECO:0007669"/>
    <property type="project" value="TreeGrafter"/>
</dbReference>
<evidence type="ECO:0000256" key="3">
    <source>
        <dbReference type="ARBA" id="ARBA00022448"/>
    </source>
</evidence>
<keyword evidence="8 10" id="KW-1133">Transmembrane helix</keyword>
<dbReference type="EMBL" id="CARXXK010000004">
    <property type="protein sequence ID" value="CAI6366550.1"/>
    <property type="molecule type" value="Genomic_DNA"/>
</dbReference>
<evidence type="ECO:0000256" key="1">
    <source>
        <dbReference type="ARBA" id="ARBA00004251"/>
    </source>
</evidence>
<comment type="subcellular location">
    <subcellularLocation>
        <location evidence="1">Cell membrane</location>
        <topology evidence="1">Single-pass type I membrane protein</topology>
    </subcellularLocation>
</comment>
<evidence type="ECO:0000256" key="7">
    <source>
        <dbReference type="ARBA" id="ARBA00022927"/>
    </source>
</evidence>
<name>A0AAV0XDW7_9HEMI</name>
<evidence type="ECO:0000256" key="9">
    <source>
        <dbReference type="ARBA" id="ARBA00023136"/>
    </source>
</evidence>
<protein>
    <recommendedName>
        <fullName evidence="2">Protein amnionless</fullName>
    </recommendedName>
</protein>
<keyword evidence="5 10" id="KW-0812">Transmembrane</keyword>
<evidence type="ECO:0000256" key="5">
    <source>
        <dbReference type="ARBA" id="ARBA00022692"/>
    </source>
</evidence>
<evidence type="ECO:0000256" key="6">
    <source>
        <dbReference type="ARBA" id="ARBA00022729"/>
    </source>
</evidence>
<feature type="transmembrane region" description="Helical" evidence="10">
    <location>
        <begin position="360"/>
        <end position="379"/>
    </location>
</feature>
<feature type="chain" id="PRO_5043863752" description="Protein amnionless" evidence="11">
    <location>
        <begin position="22"/>
        <end position="473"/>
    </location>
</feature>
<dbReference type="GO" id="GO:0006898">
    <property type="term" value="P:receptor-mediated endocytosis"/>
    <property type="evidence" value="ECO:0007669"/>
    <property type="project" value="TreeGrafter"/>
</dbReference>
<proteinExistence type="predicted"/>
<keyword evidence="7" id="KW-0653">Protein transport</keyword>
<evidence type="ECO:0000256" key="4">
    <source>
        <dbReference type="ARBA" id="ARBA00022475"/>
    </source>
</evidence>
<dbReference type="Proteomes" id="UP001160148">
    <property type="component" value="Unassembled WGS sequence"/>
</dbReference>
<organism evidence="12 13">
    <name type="scientific">Macrosiphum euphorbiae</name>
    <name type="common">potato aphid</name>
    <dbReference type="NCBI Taxonomy" id="13131"/>
    <lineage>
        <taxon>Eukaryota</taxon>
        <taxon>Metazoa</taxon>
        <taxon>Ecdysozoa</taxon>
        <taxon>Arthropoda</taxon>
        <taxon>Hexapoda</taxon>
        <taxon>Insecta</taxon>
        <taxon>Pterygota</taxon>
        <taxon>Neoptera</taxon>
        <taxon>Paraneoptera</taxon>
        <taxon>Hemiptera</taxon>
        <taxon>Sternorrhyncha</taxon>
        <taxon>Aphidomorpha</taxon>
        <taxon>Aphidoidea</taxon>
        <taxon>Aphididae</taxon>
        <taxon>Macrosiphini</taxon>
        <taxon>Macrosiphum</taxon>
    </lineage>
</organism>
<dbReference type="GO" id="GO:0015031">
    <property type="term" value="P:protein transport"/>
    <property type="evidence" value="ECO:0007669"/>
    <property type="project" value="UniProtKB-KW"/>
</dbReference>
<accession>A0AAV0XDW7</accession>
<evidence type="ECO:0000256" key="10">
    <source>
        <dbReference type="SAM" id="Phobius"/>
    </source>
</evidence>
<keyword evidence="6 11" id="KW-0732">Signal</keyword>